<evidence type="ECO:0000313" key="1">
    <source>
        <dbReference type="EMBL" id="SVD88352.1"/>
    </source>
</evidence>
<proteinExistence type="predicted"/>
<reference evidence="1" key="1">
    <citation type="submission" date="2018-05" db="EMBL/GenBank/DDBJ databases">
        <authorList>
            <person name="Lanie J.A."/>
            <person name="Ng W.-L."/>
            <person name="Kazmierczak K.M."/>
            <person name="Andrzejewski T.M."/>
            <person name="Davidsen T.M."/>
            <person name="Wayne K.J."/>
            <person name="Tettelin H."/>
            <person name="Glass J.I."/>
            <person name="Rusch D."/>
            <person name="Podicherti R."/>
            <person name="Tsui H.-C.T."/>
            <person name="Winkler M.E."/>
        </authorList>
    </citation>
    <scope>NUCLEOTIDE SEQUENCE</scope>
</reference>
<organism evidence="1">
    <name type="scientific">marine metagenome</name>
    <dbReference type="NCBI Taxonomy" id="408172"/>
    <lineage>
        <taxon>unclassified sequences</taxon>
        <taxon>metagenomes</taxon>
        <taxon>ecological metagenomes</taxon>
    </lineage>
</organism>
<dbReference type="EMBL" id="UINC01179598">
    <property type="protein sequence ID" value="SVD88352.1"/>
    <property type="molecule type" value="Genomic_DNA"/>
</dbReference>
<accession>A0A382YYL3</accession>
<sequence length="51" mass="5838">MIWEALRQIKQRSWDALQRRRISGWLGYRRLVGSGNRTLAGSLGQPVDRAG</sequence>
<dbReference type="AlphaFoldDB" id="A0A382YYL3"/>
<name>A0A382YYL3_9ZZZZ</name>
<gene>
    <name evidence="1" type="ORF">METZ01_LOCUS441206</name>
</gene>
<protein>
    <submittedName>
        <fullName evidence="1">Uncharacterized protein</fullName>
    </submittedName>
</protein>